<reference evidence="3" key="1">
    <citation type="submission" date="2013-07" db="EMBL/GenBank/DDBJ databases">
        <title>The genome of Eucalyptus grandis.</title>
        <authorList>
            <person name="Schmutz J."/>
            <person name="Hayes R."/>
            <person name="Myburg A."/>
            <person name="Tuskan G."/>
            <person name="Grattapaglia D."/>
            <person name="Rokhsar D.S."/>
        </authorList>
    </citation>
    <scope>NUCLEOTIDE SEQUENCE</scope>
    <source>
        <tissue evidence="3">Leaf extractions</tissue>
    </source>
</reference>
<dbReference type="eggNOG" id="ENOG502S6MW">
    <property type="taxonomic scope" value="Eukaryota"/>
</dbReference>
<accession>A0A058ZU11</accession>
<dbReference type="PANTHER" id="PTHR33132">
    <property type="entry name" value="OSJNBB0118P14.9 PROTEIN"/>
    <property type="match status" value="1"/>
</dbReference>
<evidence type="ECO:0000313" key="4">
    <source>
        <dbReference type="Proteomes" id="UP000030711"/>
    </source>
</evidence>
<dbReference type="STRING" id="71139.A0A058ZU11"/>
<evidence type="ECO:0000313" key="2">
    <source>
        <dbReference type="EMBL" id="KAK2632811.1"/>
    </source>
</evidence>
<reference evidence="2" key="2">
    <citation type="journal article" date="2014" name="Nature">
        <title>The genome of Eucalyptus grandis.</title>
        <authorList>
            <person name="Myburg A.A."/>
            <person name="Grattapaglia D."/>
            <person name="Tuskan G.A."/>
            <person name="Hellsten U."/>
            <person name="Hayes R.D."/>
            <person name="Grimwood J."/>
            <person name="Jenkins J."/>
            <person name="Lindquist E."/>
            <person name="Tice H."/>
            <person name="Bauer D."/>
            <person name="Goodstein D.M."/>
            <person name="Dubchak I."/>
            <person name="Poliakov A."/>
            <person name="Mizrachi E."/>
            <person name="Kullan A.R."/>
            <person name="Hussey S.G."/>
            <person name="Pinard D."/>
            <person name="van der Merwe K."/>
            <person name="Singh P."/>
            <person name="van Jaarsveld I."/>
            <person name="Silva-Junior O.B."/>
            <person name="Togawa R.C."/>
            <person name="Pappas M.R."/>
            <person name="Faria D.A."/>
            <person name="Sansaloni C.P."/>
            <person name="Petroli C.D."/>
            <person name="Yang X."/>
            <person name="Ranjan P."/>
            <person name="Tschaplinski T.J."/>
            <person name="Ye C.Y."/>
            <person name="Li T."/>
            <person name="Sterck L."/>
            <person name="Vanneste K."/>
            <person name="Murat F."/>
            <person name="Soler M."/>
            <person name="Clemente H.S."/>
            <person name="Saidi N."/>
            <person name="Cassan-Wang H."/>
            <person name="Dunand C."/>
            <person name="Hefer C.A."/>
            <person name="Bornberg-Bauer E."/>
            <person name="Kersting A.R."/>
            <person name="Vining K."/>
            <person name="Amarasinghe V."/>
            <person name="Ranik M."/>
            <person name="Naithani S."/>
            <person name="Elser J."/>
            <person name="Boyd A.E."/>
            <person name="Liston A."/>
            <person name="Spatafora J.W."/>
            <person name="Dharmwardhana P."/>
            <person name="Raja R."/>
            <person name="Sullivan C."/>
            <person name="Romanel E."/>
            <person name="Alves-Ferreira M."/>
            <person name="Kulheim C."/>
            <person name="Foley W."/>
            <person name="Carocha V."/>
            <person name="Paiva J."/>
            <person name="Kudrna D."/>
            <person name="Brommonschenkel S.H."/>
            <person name="Pasquali G."/>
            <person name="Byrne M."/>
            <person name="Rigault P."/>
            <person name="Tibbits J."/>
            <person name="Spokevicius A."/>
            <person name="Jones R.C."/>
            <person name="Steane D.A."/>
            <person name="Vaillancourt R.E."/>
            <person name="Potts B.M."/>
            <person name="Joubert F."/>
            <person name="Barry K."/>
            <person name="Pappas G.J."/>
            <person name="Strauss S.H."/>
            <person name="Jaiswal P."/>
            <person name="Grima-Pettenati J."/>
            <person name="Salse J."/>
            <person name="Van de Peer Y."/>
            <person name="Rokhsar D.S."/>
            <person name="Schmutz J."/>
        </authorList>
    </citation>
    <scope>NUCLEOTIDE SEQUENCE</scope>
    <source>
        <tissue evidence="2">Leaf extractions</tissue>
    </source>
</reference>
<name>A0A058ZU11_EUCGR</name>
<reference evidence="2" key="4">
    <citation type="submission" date="2023-07" db="EMBL/GenBank/DDBJ databases">
        <authorList>
            <person name="Myburg A.A."/>
            <person name="Grattapaglia D."/>
            <person name="Tuskan G.A."/>
            <person name="Hellsten U."/>
            <person name="Hayes R.D."/>
            <person name="Grimwood J."/>
            <person name="Jenkins J."/>
            <person name="Lindquist E."/>
            <person name="Tice H."/>
            <person name="Bauer D."/>
            <person name="Goodstein D.M."/>
            <person name="Dubchak I."/>
            <person name="Poliakov A."/>
            <person name="Mizrachi E."/>
            <person name="Kullan A.R."/>
            <person name="Hussey S.G."/>
            <person name="Pinard D."/>
            <person name="Van D.M."/>
            <person name="Singh P."/>
            <person name="Van J.I."/>
            <person name="Silva-Junior O.B."/>
            <person name="Togawa R.C."/>
            <person name="Pappas M.R."/>
            <person name="Faria D.A."/>
            <person name="Sansaloni C.P."/>
            <person name="Petroli C.D."/>
            <person name="Yang X."/>
            <person name="Ranjan P."/>
            <person name="Tschaplinski T.J."/>
            <person name="Ye C.Y."/>
            <person name="Li T."/>
            <person name="Sterck L."/>
            <person name="Vanneste K."/>
            <person name="Murat F."/>
            <person name="Soler M."/>
            <person name="Clemente H.S."/>
            <person name="Saidi N."/>
            <person name="Cassan-Wang H."/>
            <person name="Dunand C."/>
            <person name="Hefer C.A."/>
            <person name="Bornberg-Bauer E."/>
            <person name="Kersting A.R."/>
            <person name="Vining K."/>
            <person name="Amarasinghe V."/>
            <person name="Ranik M."/>
            <person name="Naithani S."/>
            <person name="Elser J."/>
            <person name="Boyd A.E."/>
            <person name="Liston A."/>
            <person name="Spatafora J.W."/>
            <person name="Dharmwardhana P."/>
            <person name="Raja R."/>
            <person name="Sullivan C."/>
            <person name="Romanel E."/>
            <person name="Alves-Ferreira M."/>
            <person name="Kulheim C."/>
            <person name="Foley W."/>
            <person name="Carocha V."/>
            <person name="Paiva J."/>
            <person name="Kudrna D."/>
            <person name="Brommonschenkel S.H."/>
            <person name="Pasquali G."/>
            <person name="Byrne M."/>
            <person name="Rigault P."/>
            <person name="Tibbits J."/>
            <person name="Spokevicius A."/>
            <person name="Jones R.C."/>
            <person name="Steane D.A."/>
            <person name="Vaillancourt R.E."/>
            <person name="Potts B.M."/>
            <person name="Joubert F."/>
            <person name="Barry K."/>
            <person name="Pappas G.J."/>
            <person name="Strauss S.H."/>
            <person name="Jaiswal P."/>
            <person name="Grima-Pettenati J."/>
            <person name="Salse J."/>
            <person name="Van D.P."/>
            <person name="Rokhsar D.S."/>
            <person name="Schmutz J."/>
        </authorList>
    </citation>
    <scope>NUCLEOTIDE SEQUENCE</scope>
    <source>
        <tissue evidence="2">Leaf extractions</tissue>
    </source>
</reference>
<protein>
    <submittedName>
        <fullName evidence="3">Uncharacterized protein</fullName>
    </submittedName>
</protein>
<dbReference type="PANTHER" id="PTHR33132:SF132">
    <property type="entry name" value="SERINE-RICH PROTEIN"/>
    <property type="match status" value="1"/>
</dbReference>
<proteinExistence type="predicted"/>
<evidence type="ECO:0000256" key="1">
    <source>
        <dbReference type="SAM" id="MobiDB-lite"/>
    </source>
</evidence>
<dbReference type="EMBL" id="KK198859">
    <property type="protein sequence ID" value="KCW45292.1"/>
    <property type="molecule type" value="Genomic_DNA"/>
</dbReference>
<gene>
    <name evidence="3" type="ORF">EUGRSUZ_L01039</name>
</gene>
<dbReference type="InParanoid" id="A0A058ZU11"/>
<keyword evidence="4" id="KW-1185">Reference proteome</keyword>
<dbReference type="Gramene" id="KCW45292">
    <property type="protein sequence ID" value="KCW45292"/>
    <property type="gene ID" value="EUGRSUZ_L01039"/>
</dbReference>
<dbReference type="Proteomes" id="UP000030711">
    <property type="component" value="Unassembled WGS sequence"/>
</dbReference>
<dbReference type="AlphaFoldDB" id="A0A058ZU11"/>
<dbReference type="OMA" id="KPASHCI"/>
<evidence type="ECO:0000313" key="3">
    <source>
        <dbReference type="EMBL" id="KCW45292.1"/>
    </source>
</evidence>
<organism evidence="3">
    <name type="scientific">Eucalyptus grandis</name>
    <name type="common">Flooded gum</name>
    <dbReference type="NCBI Taxonomy" id="71139"/>
    <lineage>
        <taxon>Eukaryota</taxon>
        <taxon>Viridiplantae</taxon>
        <taxon>Streptophyta</taxon>
        <taxon>Embryophyta</taxon>
        <taxon>Tracheophyta</taxon>
        <taxon>Spermatophyta</taxon>
        <taxon>Magnoliopsida</taxon>
        <taxon>eudicotyledons</taxon>
        <taxon>Gunneridae</taxon>
        <taxon>Pentapetalae</taxon>
        <taxon>rosids</taxon>
        <taxon>malvids</taxon>
        <taxon>Myrtales</taxon>
        <taxon>Myrtaceae</taxon>
        <taxon>Myrtoideae</taxon>
        <taxon>Eucalypteae</taxon>
        <taxon>Eucalyptus</taxon>
    </lineage>
</organism>
<feature type="region of interest" description="Disordered" evidence="1">
    <location>
        <begin position="35"/>
        <end position="54"/>
    </location>
</feature>
<sequence length="101" mass="11139">MASRTEASSSSSRTCLCSPTNHPGSFRCNLHKNSAAGAADRRAGRHVPLPERWEPGTLSRDNAIRALLLQIINPSRHDLKRKRSFEPKPSRFCLMNGVAVS</sequence>
<reference evidence="2" key="3">
    <citation type="submission" date="2023-04" db="EMBL/GenBank/DDBJ databases">
        <title>WGS assembly of Eucalyptus grandis.</title>
        <authorList>
            <person name="Myburg A."/>
            <person name="Grattapaglia D."/>
            <person name="Tuskan G."/>
            <person name="Hellsten U."/>
            <person name="Hayes R."/>
            <person name="Grimwood J."/>
            <person name="Jenkins J."/>
            <person name="Lindquist E."/>
            <person name="Tice H."/>
            <person name="Bauer D."/>
            <person name="Goodstein D."/>
            <person name="Dubchak I."/>
            <person name="Poliakov A."/>
            <person name="Mizrachi E."/>
            <person name="Kullan A."/>
            <person name="Hussey S."/>
            <person name="Pinard D."/>
            <person name="Van D."/>
            <person name="Singh P."/>
            <person name="Van J."/>
            <person name="Silva-Junior O."/>
            <person name="Togawa R."/>
            <person name="Pappas M."/>
            <person name="Faria D."/>
            <person name="Sansaloni C."/>
            <person name="Petroli C."/>
            <person name="Yang X."/>
            <person name="Ranjan P."/>
            <person name="Tschaplinski T."/>
            <person name="Ye C."/>
            <person name="Li T."/>
            <person name="Sterck L."/>
            <person name="Vanneste K."/>
            <person name="Murat F."/>
            <person name="Soler M."/>
            <person name="Clemente H."/>
            <person name="Saidi N."/>
            <person name="Cassan-Wang H."/>
            <person name="Dunand C."/>
            <person name="Hefer C."/>
            <person name="Bornberg-Bauer E."/>
            <person name="Kersting A."/>
            <person name="Vining K."/>
            <person name="Amarasinghe V."/>
            <person name="Ranik M."/>
            <person name="Naithani S."/>
            <person name="Elser J."/>
            <person name="Boyd A."/>
            <person name="Liston A."/>
            <person name="Spatafora J."/>
            <person name="Dharmwardhana P."/>
            <person name="Raja R."/>
            <person name="Sullivan C."/>
            <person name="Romanel E."/>
            <person name="Alves-Ferreira M."/>
            <person name="Kulheim C."/>
            <person name="Foley W."/>
            <person name="Carocha V."/>
            <person name="Paiva J."/>
            <person name="Kudrna D."/>
            <person name="Brommonschenkel S."/>
            <person name="Pasquali G."/>
            <person name="Byrne M."/>
            <person name="Rigault P."/>
            <person name="Tibbits J."/>
            <person name="Spokevicius A."/>
            <person name="Jones R."/>
            <person name="Steane D."/>
            <person name="Vaillancourt R."/>
            <person name="Potts B."/>
            <person name="Joubert F."/>
            <person name="Barry K."/>
            <person name="Pappas G."/>
            <person name="Strauss S."/>
            <person name="Jaiswal P."/>
            <person name="Grima-Pettenati J."/>
            <person name="Salse J."/>
            <person name="Van D."/>
            <person name="Rokhsar D."/>
            <person name="Schmutz J."/>
        </authorList>
    </citation>
    <scope>NUCLEOTIDE SEQUENCE</scope>
    <source>
        <tissue evidence="2">Leaf extractions</tissue>
    </source>
</reference>
<dbReference type="EMBL" id="MU848344">
    <property type="protein sequence ID" value="KAK2632811.1"/>
    <property type="molecule type" value="Genomic_DNA"/>
</dbReference>